<dbReference type="PRINTS" id="PR00702">
    <property type="entry name" value="ACRIFLAVINRP"/>
</dbReference>
<feature type="transmembrane region" description="Helical" evidence="9">
    <location>
        <begin position="971"/>
        <end position="992"/>
    </location>
</feature>
<accession>A0ABS7WUS0</accession>
<dbReference type="Gene3D" id="3.30.70.1320">
    <property type="entry name" value="Multidrug efflux transporter AcrB pore domain like"/>
    <property type="match status" value="1"/>
</dbReference>
<comment type="caution">
    <text evidence="10">The sequence shown here is derived from an EMBL/GenBank/DDBJ whole genome shotgun (WGS) entry which is preliminary data.</text>
</comment>
<feature type="transmembrane region" description="Helical" evidence="9">
    <location>
        <begin position="394"/>
        <end position="415"/>
    </location>
</feature>
<feature type="transmembrane region" description="Helical" evidence="9">
    <location>
        <begin position="1004"/>
        <end position="1030"/>
    </location>
</feature>
<gene>
    <name evidence="10" type="ORF">AVCANL283_06095</name>
</gene>
<dbReference type="Gene3D" id="3.30.70.1440">
    <property type="entry name" value="Multidrug efflux transporter AcrB pore domain"/>
    <property type="match status" value="1"/>
</dbReference>
<organism evidence="10 11">
    <name type="scientific">Campylobacter canadensis</name>
    <dbReference type="NCBI Taxonomy" id="449520"/>
    <lineage>
        <taxon>Bacteria</taxon>
        <taxon>Pseudomonadati</taxon>
        <taxon>Campylobacterota</taxon>
        <taxon>Epsilonproteobacteria</taxon>
        <taxon>Campylobacterales</taxon>
        <taxon>Campylobacteraceae</taxon>
        <taxon>Campylobacter</taxon>
    </lineage>
</organism>
<feature type="transmembrane region" description="Helical" evidence="9">
    <location>
        <begin position="12"/>
        <end position="32"/>
    </location>
</feature>
<evidence type="ECO:0000256" key="3">
    <source>
        <dbReference type="ARBA" id="ARBA00022448"/>
    </source>
</evidence>
<dbReference type="Gene3D" id="3.30.70.1430">
    <property type="entry name" value="Multidrug efflux transporter AcrB pore domain"/>
    <property type="match status" value="2"/>
</dbReference>
<comment type="subcellular location">
    <subcellularLocation>
        <location evidence="1">Cell inner membrane</location>
        <topology evidence="1">Multi-pass membrane protein</topology>
    </subcellularLocation>
</comment>
<keyword evidence="5" id="KW-0997">Cell inner membrane</keyword>
<feature type="transmembrane region" description="Helical" evidence="9">
    <location>
        <begin position="875"/>
        <end position="893"/>
    </location>
</feature>
<dbReference type="Gene3D" id="3.30.2090.10">
    <property type="entry name" value="Multidrug efflux transporter AcrB TolC docking domain, DN and DC subdomains"/>
    <property type="match status" value="2"/>
</dbReference>
<dbReference type="NCBIfam" id="NF000282">
    <property type="entry name" value="RND_permease_1"/>
    <property type="match status" value="1"/>
</dbReference>
<keyword evidence="3" id="KW-0813">Transport</keyword>
<dbReference type="InterPro" id="IPR001036">
    <property type="entry name" value="Acrflvin-R"/>
</dbReference>
<dbReference type="NCBIfam" id="TIGR00915">
    <property type="entry name" value="2A0602"/>
    <property type="match status" value="1"/>
</dbReference>
<proteinExistence type="inferred from homology"/>
<evidence type="ECO:0000256" key="5">
    <source>
        <dbReference type="ARBA" id="ARBA00022519"/>
    </source>
</evidence>
<feature type="transmembrane region" description="Helical" evidence="9">
    <location>
        <begin position="926"/>
        <end position="950"/>
    </location>
</feature>
<dbReference type="Gene3D" id="1.20.1640.10">
    <property type="entry name" value="Multidrug efflux transporter AcrB transmembrane domain"/>
    <property type="match status" value="2"/>
</dbReference>
<evidence type="ECO:0000313" key="11">
    <source>
        <dbReference type="Proteomes" id="UP000786183"/>
    </source>
</evidence>
<protein>
    <submittedName>
        <fullName evidence="10">Multidrug efflux RND transporter permease subunit</fullName>
    </submittedName>
</protein>
<evidence type="ECO:0000256" key="2">
    <source>
        <dbReference type="ARBA" id="ARBA00010942"/>
    </source>
</evidence>
<sequence>MFSKFFIYRPVFAIVVSIIITIAGIVGMKGLAVEEYPNLTSPSINISATYTGVDAPTLSQNVASVLEDAINGVEDMIYIQSNSSSSGLLLMNVYFKVGKDPSKALIDVNNKVQSVQAKLPDVVKRLGVNVNESSSNILEVVSVYSPDNSRDEIYLNNYVNLNIADELKRVEGVGDVGVIAGKDYSMRIWLDSAKLNKYSISTSEVSAAITEQNSEYPTGNIGDLPLENVAPFVYSMSAKGKLSTVQEFENIIIKALPNGNILRLKDIARVELGAKTYSFAGRANSQPMIPMMIKLKSGANAIAVAKAVDAKLKELSKTFPSGVAYSVPYDTTTFVQNSINEVVKTFAEAILLVLIVMYMFLKNIRATIIPLIAVPVSLLGTFAFLYLFGFSINLITLFALVLAIGIVVDDAIVVVENVERIFRSGITKDVREATKMAMDEVTGPVISIVLVLSAVFIPVSFLDGFTGQIQRQFAITLVISVCISGFVALTLTPALCGVLLKDHEEKPFFIVKKFNDFFDWSTSIFSAGVAKVLRHVIPSLIVVAIFFYGIFALVKIIPTSLVPNEDKGYIISISQLASASNIDKTVAFNNKIYEVAKSYPAVEHMISLNGFDVESSALLPNAGINFITLKDYKDRKDLGELGTSAGIANDLVKKMWLSKDGFAFFFTPPAIMGLSLTGGFEMYVQNKSGKSYAEIKKDIDVMVAAANKRPELSQVRTTLSTDYPEYKIIVDENKAKILGLSLSSVYSSLNSIFGSVYVNDFTALGKNFQVNIKGDEEFRNKKSNLENIFVKNSNAQQVSLASVVSLVPNTTAASVTRFNLFPAAKVTGAPKNGYSSGDALKAIQEVFYETMNTDEYSFAWAGSSYEEVNASGSETTAFVLGMVFVFLILAAQYERWLMPLAVITAVPFAVFGSLAATYLRGTENDIYFQIGLLLLIGLSAKNAILIVEFAMEEKYKNGLDTFNAAIKAAKLRFRPIIMTSLAFGIGILPLVFSSGPGSAARHALSTGLIGGIILASTISILFVPLFFYILENLNDKLKKRKEKNV</sequence>
<feature type="transmembrane region" description="Helical" evidence="9">
    <location>
        <begin position="900"/>
        <end position="920"/>
    </location>
</feature>
<dbReference type="EMBL" id="JACGBB010000012">
    <property type="protein sequence ID" value="MBZ7987669.1"/>
    <property type="molecule type" value="Genomic_DNA"/>
</dbReference>
<evidence type="ECO:0000256" key="9">
    <source>
        <dbReference type="SAM" id="Phobius"/>
    </source>
</evidence>
<dbReference type="InterPro" id="IPR004764">
    <property type="entry name" value="MdtF-like"/>
</dbReference>
<evidence type="ECO:0000256" key="1">
    <source>
        <dbReference type="ARBA" id="ARBA00004429"/>
    </source>
</evidence>
<keyword evidence="11" id="KW-1185">Reference proteome</keyword>
<dbReference type="RefSeq" id="WP_224325402.1">
    <property type="nucleotide sequence ID" value="NZ_JACGBB010000012.1"/>
</dbReference>
<dbReference type="SUPFAM" id="SSF82714">
    <property type="entry name" value="Multidrug efflux transporter AcrB TolC docking domain, DN and DC subdomains"/>
    <property type="match status" value="2"/>
</dbReference>
<feature type="transmembrane region" description="Helical" evidence="9">
    <location>
        <begin position="441"/>
        <end position="461"/>
    </location>
</feature>
<evidence type="ECO:0000256" key="6">
    <source>
        <dbReference type="ARBA" id="ARBA00022692"/>
    </source>
</evidence>
<evidence type="ECO:0000256" key="4">
    <source>
        <dbReference type="ARBA" id="ARBA00022475"/>
    </source>
</evidence>
<dbReference type="SUPFAM" id="SSF82866">
    <property type="entry name" value="Multidrug efflux transporter AcrB transmembrane domain"/>
    <property type="match status" value="2"/>
</dbReference>
<dbReference type="Pfam" id="PF00873">
    <property type="entry name" value="ACR_tran"/>
    <property type="match status" value="1"/>
</dbReference>
<keyword evidence="8 9" id="KW-0472">Membrane</keyword>
<evidence type="ECO:0000313" key="10">
    <source>
        <dbReference type="EMBL" id="MBZ7987669.1"/>
    </source>
</evidence>
<feature type="transmembrane region" description="Helical" evidence="9">
    <location>
        <begin position="536"/>
        <end position="557"/>
    </location>
</feature>
<comment type="similarity">
    <text evidence="2">Belongs to the resistance-nodulation-cell division (RND) (TC 2.A.6) family.</text>
</comment>
<keyword evidence="7 9" id="KW-1133">Transmembrane helix</keyword>
<reference evidence="10 11" key="1">
    <citation type="submission" date="2020-07" db="EMBL/GenBank/DDBJ databases">
        <title>Transfer of Campylobacter canadensis to the novel genus Avispirillum gen. nov., that also includes two novel species recovered from migratory waterfowl: Avispirillum anseris sp. nov. and Avispirillum brantae sp. nov.</title>
        <authorList>
            <person name="Miller W.G."/>
            <person name="Chapman M.H."/>
            <person name="Yee E."/>
            <person name="Inglis G.D."/>
        </authorList>
    </citation>
    <scope>NUCLEOTIDE SEQUENCE [LARGE SCALE GENOMIC DNA]</scope>
    <source>
        <strain evidence="10 11">L283</strain>
    </source>
</reference>
<keyword evidence="4" id="KW-1003">Cell membrane</keyword>
<feature type="transmembrane region" description="Helical" evidence="9">
    <location>
        <begin position="473"/>
        <end position="500"/>
    </location>
</feature>
<name>A0ABS7WUS0_9BACT</name>
<dbReference type="Proteomes" id="UP000786183">
    <property type="component" value="Unassembled WGS sequence"/>
</dbReference>
<keyword evidence="6 9" id="KW-0812">Transmembrane</keyword>
<feature type="transmembrane region" description="Helical" evidence="9">
    <location>
        <begin position="368"/>
        <end position="388"/>
    </location>
</feature>
<evidence type="ECO:0000256" key="8">
    <source>
        <dbReference type="ARBA" id="ARBA00023136"/>
    </source>
</evidence>
<evidence type="ECO:0000256" key="7">
    <source>
        <dbReference type="ARBA" id="ARBA00022989"/>
    </source>
</evidence>
<dbReference type="PANTHER" id="PTHR32063">
    <property type="match status" value="1"/>
</dbReference>
<dbReference type="InterPro" id="IPR027463">
    <property type="entry name" value="AcrB_DN_DC_subdom"/>
</dbReference>
<dbReference type="PANTHER" id="PTHR32063:SF13">
    <property type="entry name" value="MULTIDRUG EFFLUX PUMP SUBUNIT ACRB-RELATED"/>
    <property type="match status" value="1"/>
</dbReference>
<feature type="transmembrane region" description="Helical" evidence="9">
    <location>
        <begin position="342"/>
        <end position="361"/>
    </location>
</feature>
<dbReference type="SUPFAM" id="SSF82693">
    <property type="entry name" value="Multidrug efflux transporter AcrB pore domain, PN1, PN2, PC1 and PC2 subdomains"/>
    <property type="match status" value="3"/>
</dbReference>